<evidence type="ECO:0000256" key="1">
    <source>
        <dbReference type="SAM" id="Phobius"/>
    </source>
</evidence>
<dbReference type="SUPFAM" id="SSF82714">
    <property type="entry name" value="Multidrug efflux transporter AcrB TolC docking domain, DN and DC subdomains"/>
    <property type="match status" value="2"/>
</dbReference>
<feature type="transmembrane region" description="Helical" evidence="1">
    <location>
        <begin position="995"/>
        <end position="1018"/>
    </location>
</feature>
<accession>A0A177NNW0</accession>
<dbReference type="InterPro" id="IPR001036">
    <property type="entry name" value="Acrflvin-R"/>
</dbReference>
<proteinExistence type="predicted"/>
<feature type="transmembrane region" description="Helical" evidence="1">
    <location>
        <begin position="889"/>
        <end position="909"/>
    </location>
</feature>
<sequence>MLALLVRFSIRYSGIVVTLAVLLFGYGSYRFANAGLDIFPEFAPKQVIIQTEAPGLAAEQVEVLVTQQIENSISGLIGLQTLRSQSIQGLSIVTANFSERSDVYRNRQLVSERLNSLGQRLPAGVGTPLAIPLSSSSATVLTLGVSSETKSLMELRSLVDWSLVPRLLAVPGVADVNVFGGDIQQLQVQLQPAALQRFNLAIEDVVAAAAGAAEMNGAGFIENANQRFTLQISGQPANPEQFKQLVVKRQDGMNVTLADVADIRYGAEPPIGAAQIMGKPGIVLMVIGQYGANTLSVSRQVESVLAGFQPIFQQQNIGFYPHLFRPADYIETSLHNLSGHLLLGGLFVLAVLYLFLFDLRSALIAATAIPLSLLSAALILLESGVNLNIMVLGGLAIALGEVVDDAIIDTENIFRRLRENRAKLFPDSTAEVVYQASLEVRSSVVYASFIVALVFVPLLTLDGVSGRLFAPLGASYILAILMSLLVALTLTPALCHLLFKANLPDDSDPPLLRWLKPLYAKQLLWAIRHFKAVALAGAVACLIGIAAFLQLDHKFLPELREGHFIVHTASVPGTSLQESIRVGSLLTERLTAVAGVESVSQWAGRAERGADTYGSHYSEYEVRLPPLSGPAQQRVLDEIRAILDSFPGIHYEANTFLTERVDETISGYTAPVVVNIYGNDLAELDAKAQQLAALIETMPGAEDVQLRSPPATSLLQVQLDPERLKFRGISPAQVMAALQTAYEGRIVGKNLQGNRIFNVAVSLPPDWRSRPDFLAQLPLKNAEGQRVLLGEVAEVRHGEGRYNILHQGAQRIQTVTCKVADRDMDAFMAELKQRVQTELNWRDGSYPEFIGAALEQAKARETLLVHALLAGAGVLIFVFIAFGSLRHMLLTLLNLPFALLGGVAAVVATDATLSVGSFVGFVTLFGITVRNCIMLISHYRHLIEFEGQEWCTATLVRGAQERLPAILMTALVTALAMLPIAIGSDNPGREIMGPMAAIIIGGLASSTMLNLLLLPAILQRYGRFNVELAGSNAAN</sequence>
<dbReference type="PANTHER" id="PTHR32063">
    <property type="match status" value="1"/>
</dbReference>
<protein>
    <submittedName>
        <fullName evidence="2">Acriflavin resistance protein</fullName>
    </submittedName>
</protein>
<dbReference type="InterPro" id="IPR027463">
    <property type="entry name" value="AcrB_DN_DC_subdom"/>
</dbReference>
<dbReference type="Pfam" id="PF00873">
    <property type="entry name" value="ACR_tran"/>
    <property type="match status" value="1"/>
</dbReference>
<gene>
    <name evidence="2" type="ORF">A1507_08065</name>
</gene>
<feature type="transmembrane region" description="Helical" evidence="1">
    <location>
        <begin position="473"/>
        <end position="499"/>
    </location>
</feature>
<dbReference type="Gene3D" id="1.20.1640.10">
    <property type="entry name" value="Multidrug efflux transporter AcrB transmembrane domain"/>
    <property type="match status" value="2"/>
</dbReference>
<dbReference type="PRINTS" id="PR00702">
    <property type="entry name" value="ACRIFLAVINRP"/>
</dbReference>
<keyword evidence="1" id="KW-0472">Membrane</keyword>
<feature type="transmembrane region" description="Helical" evidence="1">
    <location>
        <begin position="12"/>
        <end position="29"/>
    </location>
</feature>
<feature type="transmembrane region" description="Helical" evidence="1">
    <location>
        <begin position="863"/>
        <end position="882"/>
    </location>
</feature>
<dbReference type="RefSeq" id="WP_064039737.1">
    <property type="nucleotide sequence ID" value="NZ_LUUJ01000053.1"/>
</dbReference>
<feature type="transmembrane region" description="Helical" evidence="1">
    <location>
        <begin position="444"/>
        <end position="461"/>
    </location>
</feature>
<keyword evidence="1" id="KW-0812">Transmembrane</keyword>
<dbReference type="Gene3D" id="3.30.2090.10">
    <property type="entry name" value="Multidrug efflux transporter AcrB TolC docking domain, DN and DC subdomains"/>
    <property type="match status" value="2"/>
</dbReference>
<feature type="transmembrane region" description="Helical" evidence="1">
    <location>
        <begin position="532"/>
        <end position="551"/>
    </location>
</feature>
<dbReference type="OrthoDB" id="9758757at2"/>
<name>A0A177NNW0_9GAMM</name>
<dbReference type="GO" id="GO:0042910">
    <property type="term" value="F:xenobiotic transmembrane transporter activity"/>
    <property type="evidence" value="ECO:0007669"/>
    <property type="project" value="TreeGrafter"/>
</dbReference>
<keyword evidence="1" id="KW-1133">Transmembrane helix</keyword>
<feature type="transmembrane region" description="Helical" evidence="1">
    <location>
        <begin position="965"/>
        <end position="983"/>
    </location>
</feature>
<feature type="transmembrane region" description="Helical" evidence="1">
    <location>
        <begin position="337"/>
        <end position="356"/>
    </location>
</feature>
<dbReference type="Gene3D" id="3.30.70.1320">
    <property type="entry name" value="Multidrug efflux transporter AcrB pore domain like"/>
    <property type="match status" value="1"/>
</dbReference>
<evidence type="ECO:0000313" key="3">
    <source>
        <dbReference type="Proteomes" id="UP000077857"/>
    </source>
</evidence>
<dbReference type="SUPFAM" id="SSF82866">
    <property type="entry name" value="Multidrug efflux transporter AcrB transmembrane domain"/>
    <property type="match status" value="2"/>
</dbReference>
<dbReference type="Gene3D" id="3.30.70.1430">
    <property type="entry name" value="Multidrug efflux transporter AcrB pore domain"/>
    <property type="match status" value="2"/>
</dbReference>
<organism evidence="2 3">
    <name type="scientific">Methylomonas koyamae</name>
    <dbReference type="NCBI Taxonomy" id="702114"/>
    <lineage>
        <taxon>Bacteria</taxon>
        <taxon>Pseudomonadati</taxon>
        <taxon>Pseudomonadota</taxon>
        <taxon>Gammaproteobacteria</taxon>
        <taxon>Methylococcales</taxon>
        <taxon>Methylococcaceae</taxon>
        <taxon>Methylomonas</taxon>
    </lineage>
</organism>
<feature type="transmembrane region" description="Helical" evidence="1">
    <location>
        <begin position="363"/>
        <end position="381"/>
    </location>
</feature>
<dbReference type="PANTHER" id="PTHR32063:SF4">
    <property type="entry name" value="SLR6043 PROTEIN"/>
    <property type="match status" value="1"/>
</dbReference>
<feature type="transmembrane region" description="Helical" evidence="1">
    <location>
        <begin position="915"/>
        <end position="936"/>
    </location>
</feature>
<reference evidence="2 3" key="1">
    <citation type="submission" date="2016-03" db="EMBL/GenBank/DDBJ databases">
        <authorList>
            <person name="Ploux O."/>
        </authorList>
    </citation>
    <scope>NUCLEOTIDE SEQUENCE [LARGE SCALE GENOMIC DNA]</scope>
    <source>
        <strain evidence="2 3">R-45378</strain>
    </source>
</reference>
<evidence type="ECO:0000313" key="2">
    <source>
        <dbReference type="EMBL" id="OAI19023.1"/>
    </source>
</evidence>
<comment type="caution">
    <text evidence="2">The sequence shown here is derived from an EMBL/GenBank/DDBJ whole genome shotgun (WGS) entry which is preliminary data.</text>
</comment>
<dbReference type="SUPFAM" id="SSF82693">
    <property type="entry name" value="Multidrug efflux transporter AcrB pore domain, PN1, PN2, PC1 and PC2 subdomains"/>
    <property type="match status" value="2"/>
</dbReference>
<dbReference type="GO" id="GO:0005886">
    <property type="term" value="C:plasma membrane"/>
    <property type="evidence" value="ECO:0007669"/>
    <property type="project" value="TreeGrafter"/>
</dbReference>
<dbReference type="EMBL" id="LUUJ01000053">
    <property type="protein sequence ID" value="OAI19023.1"/>
    <property type="molecule type" value="Genomic_DNA"/>
</dbReference>
<dbReference type="Proteomes" id="UP000077857">
    <property type="component" value="Unassembled WGS sequence"/>
</dbReference>
<dbReference type="Gene3D" id="3.30.70.1440">
    <property type="entry name" value="Multidrug efflux transporter AcrB pore domain"/>
    <property type="match status" value="1"/>
</dbReference>
<dbReference type="AlphaFoldDB" id="A0A177NNW0"/>